<dbReference type="GO" id="GO:0016530">
    <property type="term" value="F:metallochaperone activity"/>
    <property type="evidence" value="ECO:0007669"/>
    <property type="project" value="TreeGrafter"/>
</dbReference>
<reference evidence="2" key="1">
    <citation type="journal article" date="2015" name="Nature">
        <title>Complex archaea that bridge the gap between prokaryotes and eukaryotes.</title>
        <authorList>
            <person name="Spang A."/>
            <person name="Saw J.H."/>
            <person name="Jorgensen S.L."/>
            <person name="Zaremba-Niedzwiedzka K."/>
            <person name="Martijn J."/>
            <person name="Lind A.E."/>
            <person name="van Eijk R."/>
            <person name="Schleper C."/>
            <person name="Guy L."/>
            <person name="Ettema T.J."/>
        </authorList>
    </citation>
    <scope>NUCLEOTIDE SEQUENCE</scope>
</reference>
<dbReference type="GO" id="GO:0042128">
    <property type="term" value="P:nitrate assimilation"/>
    <property type="evidence" value="ECO:0007669"/>
    <property type="project" value="UniProtKB-KW"/>
</dbReference>
<dbReference type="InterPro" id="IPR003765">
    <property type="entry name" value="NO3_reductase_chaperone_NarJ"/>
</dbReference>
<sequence>MESLIYIYKILSLGLAYPEERNWATIDKHIMTVEGFLEDAISTRVDNFKKNLSKYQQKIEEIRADYLSIFDTGRKISPYETEYMSEKVSRKPFELADIAGFYAAFGFDVKEDIRNKEALDHISIELEFMAILTWKAVYAREMKQDENLRIVQDARMKFFKEHLAKWTFF</sequence>
<dbReference type="InterPro" id="IPR036411">
    <property type="entry name" value="TorD-like_sf"/>
</dbReference>
<name>A0A0F9K9Y4_9ZZZZ</name>
<dbReference type="Gene3D" id="1.10.3480.10">
    <property type="entry name" value="TorD-like"/>
    <property type="match status" value="1"/>
</dbReference>
<dbReference type="InterPro" id="IPR020945">
    <property type="entry name" value="DMSO/NO3_reduct_chaperone"/>
</dbReference>
<dbReference type="EMBL" id="LAZR01009629">
    <property type="protein sequence ID" value="KKM71466.1"/>
    <property type="molecule type" value="Genomic_DNA"/>
</dbReference>
<accession>A0A0F9K9Y4</accession>
<dbReference type="GO" id="GO:0051131">
    <property type="term" value="P:chaperone-mediated protein complex assembly"/>
    <property type="evidence" value="ECO:0007669"/>
    <property type="project" value="InterPro"/>
</dbReference>
<gene>
    <name evidence="2" type="ORF">LCGC14_1430360</name>
</gene>
<keyword evidence="1" id="KW-0534">Nitrate assimilation</keyword>
<dbReference type="AlphaFoldDB" id="A0A0F9K9Y4"/>
<dbReference type="GO" id="GO:0051082">
    <property type="term" value="F:unfolded protein binding"/>
    <property type="evidence" value="ECO:0007669"/>
    <property type="project" value="InterPro"/>
</dbReference>
<organism evidence="2">
    <name type="scientific">marine sediment metagenome</name>
    <dbReference type="NCBI Taxonomy" id="412755"/>
    <lineage>
        <taxon>unclassified sequences</taxon>
        <taxon>metagenomes</taxon>
        <taxon>ecological metagenomes</taxon>
    </lineage>
</organism>
<protein>
    <submittedName>
        <fullName evidence="2">Uncharacterized protein</fullName>
    </submittedName>
</protein>
<evidence type="ECO:0000313" key="2">
    <source>
        <dbReference type="EMBL" id="KKM71466.1"/>
    </source>
</evidence>
<dbReference type="Pfam" id="PF02613">
    <property type="entry name" value="Nitrate_red_del"/>
    <property type="match status" value="1"/>
</dbReference>
<evidence type="ECO:0000256" key="1">
    <source>
        <dbReference type="ARBA" id="ARBA00023063"/>
    </source>
</evidence>
<dbReference type="SUPFAM" id="SSF89155">
    <property type="entry name" value="TorD-like"/>
    <property type="match status" value="1"/>
</dbReference>
<dbReference type="PANTHER" id="PTHR43680:SF2">
    <property type="entry name" value="NITRATE REDUCTASE MOLYBDENUM COFACTOR ASSEMBLY CHAPERONE NARJ"/>
    <property type="match status" value="1"/>
</dbReference>
<comment type="caution">
    <text evidence="2">The sequence shown here is derived from an EMBL/GenBank/DDBJ whole genome shotgun (WGS) entry which is preliminary data.</text>
</comment>
<proteinExistence type="predicted"/>
<dbReference type="PANTHER" id="PTHR43680">
    <property type="entry name" value="NITRATE REDUCTASE MOLYBDENUM COFACTOR ASSEMBLY CHAPERONE"/>
    <property type="match status" value="1"/>
</dbReference>